<gene>
    <name evidence="3" type="ORF">ABFY20_11565</name>
</gene>
<dbReference type="GO" id="GO:0016787">
    <property type="term" value="F:hydrolase activity"/>
    <property type="evidence" value="ECO:0007669"/>
    <property type="project" value="UniProtKB-KW"/>
</dbReference>
<dbReference type="InterPro" id="IPR036380">
    <property type="entry name" value="Isochorismatase-like_sf"/>
</dbReference>
<reference evidence="3" key="1">
    <citation type="submission" date="2024-05" db="EMBL/GenBank/DDBJ databases">
        <title>Herbiconiux sp. A18JL235.</title>
        <authorList>
            <person name="Zhang G."/>
        </authorList>
    </citation>
    <scope>NUCLEOTIDE SEQUENCE</scope>
    <source>
        <strain evidence="3">A18JL235</strain>
    </source>
</reference>
<dbReference type="InterPro" id="IPR000868">
    <property type="entry name" value="Isochorismatase-like_dom"/>
</dbReference>
<keyword evidence="1 3" id="KW-0378">Hydrolase</keyword>
<dbReference type="AlphaFoldDB" id="A0AB39BCK5"/>
<accession>A0AB39BCK5</accession>
<dbReference type="EMBL" id="CP162511">
    <property type="protein sequence ID" value="XDI03984.1"/>
    <property type="molecule type" value="Genomic_DNA"/>
</dbReference>
<evidence type="ECO:0000313" key="3">
    <source>
        <dbReference type="EMBL" id="XDI03984.1"/>
    </source>
</evidence>
<dbReference type="InterPro" id="IPR050272">
    <property type="entry name" value="Isochorismatase-like_hydrls"/>
</dbReference>
<dbReference type="PANTHER" id="PTHR43540">
    <property type="entry name" value="PEROXYUREIDOACRYLATE/UREIDOACRYLATE AMIDOHYDROLASE-RELATED"/>
    <property type="match status" value="1"/>
</dbReference>
<evidence type="ECO:0000256" key="1">
    <source>
        <dbReference type="ARBA" id="ARBA00022801"/>
    </source>
</evidence>
<protein>
    <submittedName>
        <fullName evidence="3">Cysteine hydrolase family protein</fullName>
    </submittedName>
</protein>
<proteinExistence type="predicted"/>
<sequence>MSDQLAGLRADSLAATGSPALLVIDVQRDFADPALLASWGVDEAGLRSVADAISRTAALVDAARAADVPVVWVELAYDPSRPWRASAWLRTGSPDSPTGDFPCVQGTAGAEWWGLAPLPTELRVRKRFYSGFAGTGLAAVLDELGTGWLAVTGLTTECCVLATVTDAAQHDYPVVVARDATAAYTAELHESALANMALNSADVRSAEEIEGLWAAIGLGSGTGFGSGTGTGSGSAEVAS</sequence>
<dbReference type="RefSeq" id="WP_368496397.1">
    <property type="nucleotide sequence ID" value="NZ_CP162511.1"/>
</dbReference>
<organism evidence="3">
    <name type="scientific">Herbiconiux sp. A18JL235</name>
    <dbReference type="NCBI Taxonomy" id="3152363"/>
    <lineage>
        <taxon>Bacteria</taxon>
        <taxon>Bacillati</taxon>
        <taxon>Actinomycetota</taxon>
        <taxon>Actinomycetes</taxon>
        <taxon>Micrococcales</taxon>
        <taxon>Microbacteriaceae</taxon>
        <taxon>Herbiconiux</taxon>
    </lineage>
</organism>
<dbReference type="Gene3D" id="3.40.50.850">
    <property type="entry name" value="Isochorismatase-like"/>
    <property type="match status" value="1"/>
</dbReference>
<dbReference type="CDD" id="cd00431">
    <property type="entry name" value="cysteine_hydrolases"/>
    <property type="match status" value="1"/>
</dbReference>
<evidence type="ECO:0000259" key="2">
    <source>
        <dbReference type="Pfam" id="PF00857"/>
    </source>
</evidence>
<name>A0AB39BCK5_9MICO</name>
<feature type="domain" description="Isochorismatase-like" evidence="2">
    <location>
        <begin position="20"/>
        <end position="208"/>
    </location>
</feature>
<dbReference type="Pfam" id="PF00857">
    <property type="entry name" value="Isochorismatase"/>
    <property type="match status" value="1"/>
</dbReference>
<dbReference type="SUPFAM" id="SSF52499">
    <property type="entry name" value="Isochorismatase-like hydrolases"/>
    <property type="match status" value="1"/>
</dbReference>